<protein>
    <submittedName>
        <fullName evidence="1">Uncharacterized protein</fullName>
    </submittedName>
</protein>
<dbReference type="VEuPathDB" id="FungiDB:RhiirA1_404980"/>
<gene>
    <name evidence="1" type="ORF">RhiirA1_404980</name>
</gene>
<proteinExistence type="predicted"/>
<organism evidence="1 2">
    <name type="scientific">Rhizophagus irregularis</name>
    <dbReference type="NCBI Taxonomy" id="588596"/>
    <lineage>
        <taxon>Eukaryota</taxon>
        <taxon>Fungi</taxon>
        <taxon>Fungi incertae sedis</taxon>
        <taxon>Mucoromycota</taxon>
        <taxon>Glomeromycotina</taxon>
        <taxon>Glomeromycetes</taxon>
        <taxon>Glomerales</taxon>
        <taxon>Glomeraceae</taxon>
        <taxon>Rhizophagus</taxon>
    </lineage>
</organism>
<reference evidence="1 2" key="2">
    <citation type="submission" date="2017-10" db="EMBL/GenBank/DDBJ databases">
        <title>Genome analyses suggest a sexual origin of heterokaryosis in a supposedly ancient asexual fungus.</title>
        <authorList>
            <person name="Corradi N."/>
            <person name="Sedzielewska K."/>
            <person name="Noel J."/>
            <person name="Charron P."/>
            <person name="Farinelli L."/>
            <person name="Marton T."/>
            <person name="Kruger M."/>
            <person name="Pelin A."/>
            <person name="Brachmann A."/>
            <person name="Corradi N."/>
        </authorList>
    </citation>
    <scope>NUCLEOTIDE SEQUENCE [LARGE SCALE GENOMIC DNA]</scope>
    <source>
        <strain evidence="1 2">A1</strain>
    </source>
</reference>
<reference evidence="1 2" key="1">
    <citation type="submission" date="2017-10" db="EMBL/GenBank/DDBJ databases">
        <title>Extensive intraspecific genome diversity in a model arbuscular mycorrhizal fungus.</title>
        <authorList>
            <person name="Chen E.C.H."/>
            <person name="Morin E."/>
            <person name="Baudet D."/>
            <person name="Noel J."/>
            <person name="Ndikumana S."/>
            <person name="Charron P."/>
            <person name="St-Onge C."/>
            <person name="Giorgi J."/>
            <person name="Grigoriev I.V."/>
            <person name="Roux C."/>
            <person name="Martin F.M."/>
            <person name="Corradi N."/>
        </authorList>
    </citation>
    <scope>NUCLEOTIDE SEQUENCE [LARGE SCALE GENOMIC DNA]</scope>
    <source>
        <strain evidence="1 2">A1</strain>
    </source>
</reference>
<dbReference type="Proteomes" id="UP000232688">
    <property type="component" value="Unassembled WGS sequence"/>
</dbReference>
<dbReference type="AlphaFoldDB" id="A0A2N0QMV8"/>
<sequence length="244" mass="28577">MHMNYLKVKDKAHNNPVVCNLIICENQVFSKLLSNDVENIKELKMINFNDISSEAKSEIISATQFEEYEWKNINAHRIIPKSRHEEVTRVFIEDVISQIFGQNKINSAALYTSLAYEIKKIRKTKTILSSKFLLEQIPNFSKLDDQLNFNDYVYLLNDIDRRNIKVPISFIQIQNNLLIRNHPSQNDYIQIKNLITESNCETVDDILKKIETEKEFTVIKLRLNKHELLALILIVLAREVIQCN</sequence>
<comment type="caution">
    <text evidence="1">The sequence shown here is derived from an EMBL/GenBank/DDBJ whole genome shotgun (WGS) entry which is preliminary data.</text>
</comment>
<accession>A0A2N0QMV8</accession>
<evidence type="ECO:0000313" key="2">
    <source>
        <dbReference type="Proteomes" id="UP000232688"/>
    </source>
</evidence>
<evidence type="ECO:0000313" key="1">
    <source>
        <dbReference type="EMBL" id="PKC52389.1"/>
    </source>
</evidence>
<dbReference type="EMBL" id="LLXH01005850">
    <property type="protein sequence ID" value="PKC52389.1"/>
    <property type="molecule type" value="Genomic_DNA"/>
</dbReference>
<name>A0A2N0QMV8_9GLOM</name>